<dbReference type="InterPro" id="IPR010095">
    <property type="entry name" value="Cas12f1-like_TNB"/>
</dbReference>
<evidence type="ECO:0000259" key="6">
    <source>
        <dbReference type="Pfam" id="PF07282"/>
    </source>
</evidence>
<evidence type="ECO:0000259" key="5">
    <source>
        <dbReference type="Pfam" id="PF01385"/>
    </source>
</evidence>
<reference evidence="7 8" key="1">
    <citation type="submission" date="2019-12" db="EMBL/GenBank/DDBJ databases">
        <title>Nocardia sp. nov. ET3-3 isolated from soil.</title>
        <authorList>
            <person name="Kanchanasin P."/>
            <person name="Tanasupawat S."/>
            <person name="Yuki M."/>
            <person name="Kudo T."/>
        </authorList>
    </citation>
    <scope>NUCLEOTIDE SEQUENCE [LARGE SCALE GENOMIC DNA]</scope>
    <source>
        <strain evidence="7 8">ET3-3</strain>
    </source>
</reference>
<dbReference type="InterPro" id="IPR001959">
    <property type="entry name" value="Transposase"/>
</dbReference>
<dbReference type="EMBL" id="WRPP01000015">
    <property type="protein sequence ID" value="MVU83741.1"/>
    <property type="molecule type" value="Genomic_DNA"/>
</dbReference>
<dbReference type="AlphaFoldDB" id="A0A7K1VB56"/>
<dbReference type="RefSeq" id="WP_157393322.1">
    <property type="nucleotide sequence ID" value="NZ_WRPP01000015.1"/>
</dbReference>
<protein>
    <submittedName>
        <fullName evidence="7">Transposase</fullName>
    </submittedName>
</protein>
<dbReference type="GO" id="GO:0032196">
    <property type="term" value="P:transposition"/>
    <property type="evidence" value="ECO:0007669"/>
    <property type="project" value="UniProtKB-KW"/>
</dbReference>
<dbReference type="GO" id="GO:0003677">
    <property type="term" value="F:DNA binding"/>
    <property type="evidence" value="ECO:0007669"/>
    <property type="project" value="UniProtKB-KW"/>
</dbReference>
<name>A0A7K1VB56_9NOCA</name>
<comment type="similarity">
    <text evidence="1">In the C-terminal section; belongs to the transposase 35 family.</text>
</comment>
<dbReference type="GO" id="GO:0006310">
    <property type="term" value="P:DNA recombination"/>
    <property type="evidence" value="ECO:0007669"/>
    <property type="project" value="UniProtKB-KW"/>
</dbReference>
<keyword evidence="4" id="KW-0233">DNA recombination</keyword>
<feature type="domain" description="Probable transposase IS891/IS1136/IS1341" evidence="5">
    <location>
        <begin position="179"/>
        <end position="291"/>
    </location>
</feature>
<accession>A0A7K1VB56</accession>
<organism evidence="7 8">
    <name type="scientific">Nocardia terrae</name>
    <dbReference type="NCBI Taxonomy" id="2675851"/>
    <lineage>
        <taxon>Bacteria</taxon>
        <taxon>Bacillati</taxon>
        <taxon>Actinomycetota</taxon>
        <taxon>Actinomycetes</taxon>
        <taxon>Mycobacteriales</taxon>
        <taxon>Nocardiaceae</taxon>
        <taxon>Nocardia</taxon>
    </lineage>
</organism>
<feature type="domain" description="Cas12f1-like TNB" evidence="6">
    <location>
        <begin position="314"/>
        <end position="375"/>
    </location>
</feature>
<evidence type="ECO:0000313" key="7">
    <source>
        <dbReference type="EMBL" id="MVU83741.1"/>
    </source>
</evidence>
<gene>
    <name evidence="7" type="ORF">GPX89_41715</name>
</gene>
<evidence type="ECO:0000256" key="2">
    <source>
        <dbReference type="ARBA" id="ARBA00022578"/>
    </source>
</evidence>
<dbReference type="Proteomes" id="UP000466794">
    <property type="component" value="Unassembled WGS sequence"/>
</dbReference>
<evidence type="ECO:0000256" key="4">
    <source>
        <dbReference type="ARBA" id="ARBA00023172"/>
    </source>
</evidence>
<sequence length="402" mass="44891">MRSTGGSASVTTNTARFTFRVRVSSTALGLLMAESDRCRWVWNECVARSQRAYREGTECGPAALDKMLTGARSQCGWLREGSSVAQQQVIRDFGRSRAKALKDIRERVPARRRAGMPRYKKKTGDRPTLNYTRQGFRLKQGRLYLAGGIELVVVWSRQLPSDPSSVRIYQDSLGHWYASFVVEVQAEPLPATNCAIGIDWGVKQVATTTSDEFDLSYAGYGPKAAVKLARYQRKMARRQPLKGVKPSRGYRAAVRQVARQCKKVARQRQDRARKWAKRLVRDFDRIAVEDFKPRCLARTRMARKAADSAIGLIKNALITMAHKHCRELHLVPPAYTTMDCSACGARTKHRLPLSQRTYVCVTCGFVGPRDKNSAQVMLARAGFNPAGVDRGRLNRPPGGAAA</sequence>
<evidence type="ECO:0000313" key="8">
    <source>
        <dbReference type="Proteomes" id="UP000466794"/>
    </source>
</evidence>
<keyword evidence="8" id="KW-1185">Reference proteome</keyword>
<dbReference type="Pfam" id="PF07282">
    <property type="entry name" value="Cas12f1-like_TNB"/>
    <property type="match status" value="1"/>
</dbReference>
<proteinExistence type="inferred from homology"/>
<comment type="caution">
    <text evidence="7">The sequence shown here is derived from an EMBL/GenBank/DDBJ whole genome shotgun (WGS) entry which is preliminary data.</text>
</comment>
<evidence type="ECO:0000256" key="3">
    <source>
        <dbReference type="ARBA" id="ARBA00023125"/>
    </source>
</evidence>
<dbReference type="Pfam" id="PF01385">
    <property type="entry name" value="OrfB_IS605"/>
    <property type="match status" value="1"/>
</dbReference>
<dbReference type="NCBIfam" id="NF040570">
    <property type="entry name" value="guided_TnpB"/>
    <property type="match status" value="1"/>
</dbReference>
<evidence type="ECO:0000256" key="1">
    <source>
        <dbReference type="ARBA" id="ARBA00008761"/>
    </source>
</evidence>
<keyword evidence="3" id="KW-0238">DNA-binding</keyword>
<keyword evidence="2" id="KW-0815">Transposition</keyword>